<dbReference type="Gene3D" id="3.50.50.60">
    <property type="entry name" value="FAD/NAD(P)-binding domain"/>
    <property type="match status" value="2"/>
</dbReference>
<dbReference type="Pfam" id="PF01593">
    <property type="entry name" value="Amino_oxidase"/>
    <property type="match status" value="1"/>
</dbReference>
<dbReference type="Gene3D" id="3.90.660.10">
    <property type="match status" value="1"/>
</dbReference>
<accession>A0ABP7TME0</accession>
<comment type="caution">
    <text evidence="2">The sequence shown here is derived from an EMBL/GenBank/DDBJ whole genome shotgun (WGS) entry which is preliminary data.</text>
</comment>
<protein>
    <submittedName>
        <fullName evidence="2">Hydroxysqualene dehydroxylase HpnE</fullName>
    </submittedName>
</protein>
<organism evidence="2 3">
    <name type="scientific">Actimicrobium antarcticum</name>
    <dbReference type="NCBI Taxonomy" id="1051899"/>
    <lineage>
        <taxon>Bacteria</taxon>
        <taxon>Pseudomonadati</taxon>
        <taxon>Pseudomonadota</taxon>
        <taxon>Betaproteobacteria</taxon>
        <taxon>Burkholderiales</taxon>
        <taxon>Oxalobacteraceae</taxon>
        <taxon>Actimicrobium</taxon>
    </lineage>
</organism>
<evidence type="ECO:0000313" key="2">
    <source>
        <dbReference type="EMBL" id="GAA4028220.1"/>
    </source>
</evidence>
<sequence length="439" mass="47795">MAIHTAVIGSGWAGCAAAVTLAAGGQQVTLIDAARTPGGRARQVMIHDQALDNGQHILLGAYRESLRLMQVVGIDLASSLLRMPLQMRYPPGCGMDFVAPRLPAPLHLIVALWRATGLIRADKLALMRFTSAARWMDWQLDTDCSVTELLERFEQTERLVQLMWRPLCIAALNTPPERASAQVFLNVLKDSLGARRAASDMLLPRCDLSTLFPKQAAQFVLRHDGKVMMGVRAHAIGKCNDGWKISFASDQHDDAKFDHVVIATDIDAARALMKPHTDVTALSNFTHEPITTCYLQYPPDCQLDLPFYALVDDPSVQHWGQFVFDRGQLNADQAGLLAVVISASSLAIETGHAELTTALATQLADVLKRPDLATPLWTKVITEKRATFSCTPGLPRPSILTALQGVILAGDYTASPYPATLESAVRSGIAAARLLLELH</sequence>
<dbReference type="Proteomes" id="UP001501353">
    <property type="component" value="Unassembled WGS sequence"/>
</dbReference>
<dbReference type="PANTHER" id="PTHR42923:SF47">
    <property type="entry name" value="BLR3003 PROTEIN"/>
    <property type="match status" value="1"/>
</dbReference>
<dbReference type="InterPro" id="IPR050464">
    <property type="entry name" value="Zeta_carotene_desat/Oxidored"/>
</dbReference>
<evidence type="ECO:0000313" key="3">
    <source>
        <dbReference type="Proteomes" id="UP001501353"/>
    </source>
</evidence>
<dbReference type="NCBIfam" id="TIGR03467">
    <property type="entry name" value="HpnE"/>
    <property type="match status" value="1"/>
</dbReference>
<dbReference type="PANTHER" id="PTHR42923">
    <property type="entry name" value="PROTOPORPHYRINOGEN OXIDASE"/>
    <property type="match status" value="1"/>
</dbReference>
<keyword evidence="3" id="KW-1185">Reference proteome</keyword>
<feature type="domain" description="Amine oxidase" evidence="1">
    <location>
        <begin position="13"/>
        <end position="436"/>
    </location>
</feature>
<gene>
    <name evidence="2" type="primary">hpnE</name>
    <name evidence="2" type="ORF">GCM10022212_27980</name>
</gene>
<dbReference type="InterPro" id="IPR017830">
    <property type="entry name" value="SQase_HpnE"/>
</dbReference>
<dbReference type="RefSeq" id="WP_344764003.1">
    <property type="nucleotide sequence ID" value="NZ_BAAAZE010000011.1"/>
</dbReference>
<dbReference type="SUPFAM" id="SSF51905">
    <property type="entry name" value="FAD/NAD(P)-binding domain"/>
    <property type="match status" value="1"/>
</dbReference>
<dbReference type="EMBL" id="BAAAZE010000011">
    <property type="protein sequence ID" value="GAA4028220.1"/>
    <property type="molecule type" value="Genomic_DNA"/>
</dbReference>
<evidence type="ECO:0000259" key="1">
    <source>
        <dbReference type="Pfam" id="PF01593"/>
    </source>
</evidence>
<name>A0ABP7TME0_9BURK</name>
<dbReference type="InterPro" id="IPR002937">
    <property type="entry name" value="Amino_oxidase"/>
</dbReference>
<reference evidence="3" key="1">
    <citation type="journal article" date="2019" name="Int. J. Syst. Evol. Microbiol.">
        <title>The Global Catalogue of Microorganisms (GCM) 10K type strain sequencing project: providing services to taxonomists for standard genome sequencing and annotation.</title>
        <authorList>
            <consortium name="The Broad Institute Genomics Platform"/>
            <consortium name="The Broad Institute Genome Sequencing Center for Infectious Disease"/>
            <person name="Wu L."/>
            <person name="Ma J."/>
        </authorList>
    </citation>
    <scope>NUCLEOTIDE SEQUENCE [LARGE SCALE GENOMIC DNA]</scope>
    <source>
        <strain evidence="3">JCM 16673</strain>
    </source>
</reference>
<dbReference type="InterPro" id="IPR036188">
    <property type="entry name" value="FAD/NAD-bd_sf"/>
</dbReference>
<proteinExistence type="predicted"/>